<organism evidence="16 17">
    <name type="scientific">Rhypophila decipiens</name>
    <dbReference type="NCBI Taxonomy" id="261697"/>
    <lineage>
        <taxon>Eukaryota</taxon>
        <taxon>Fungi</taxon>
        <taxon>Dikarya</taxon>
        <taxon>Ascomycota</taxon>
        <taxon>Pezizomycotina</taxon>
        <taxon>Sordariomycetes</taxon>
        <taxon>Sordariomycetidae</taxon>
        <taxon>Sordariales</taxon>
        <taxon>Naviculisporaceae</taxon>
        <taxon>Rhypophila</taxon>
    </lineage>
</organism>
<evidence type="ECO:0000256" key="14">
    <source>
        <dbReference type="ARBA" id="ARBA00026104"/>
    </source>
</evidence>
<dbReference type="InterPro" id="IPR029058">
    <property type="entry name" value="AB_hydrolase_fold"/>
</dbReference>
<dbReference type="InterPro" id="IPR002921">
    <property type="entry name" value="Fungal_lipase-type"/>
</dbReference>
<evidence type="ECO:0000256" key="1">
    <source>
        <dbReference type="ARBA" id="ARBA00001913"/>
    </source>
</evidence>
<evidence type="ECO:0000256" key="12">
    <source>
        <dbReference type="ARBA" id="ARBA00023136"/>
    </source>
</evidence>
<keyword evidence="7 16" id="KW-0378">Hydrolase</keyword>
<evidence type="ECO:0000256" key="6">
    <source>
        <dbReference type="ARBA" id="ARBA00022723"/>
    </source>
</evidence>
<dbReference type="Gene3D" id="3.40.50.1820">
    <property type="entry name" value="alpha/beta hydrolase"/>
    <property type="match status" value="1"/>
</dbReference>
<comment type="caution">
    <text evidence="16">The sequence shown here is derived from an EMBL/GenBank/DDBJ whole genome shotgun (WGS) entry which is preliminary data.</text>
</comment>
<dbReference type="PANTHER" id="PTHR45792:SF8">
    <property type="entry name" value="DIACYLGLYCEROL LIPASE-ALPHA"/>
    <property type="match status" value="1"/>
</dbReference>
<comment type="cofactor">
    <cofactor evidence="1">
        <name>Ca(2+)</name>
        <dbReference type="ChEBI" id="CHEBI:29108"/>
    </cofactor>
</comment>
<evidence type="ECO:0000313" key="16">
    <source>
        <dbReference type="EMBL" id="KAK4206666.1"/>
    </source>
</evidence>
<keyword evidence="12" id="KW-0472">Membrane</keyword>
<gene>
    <name evidence="16" type="ORF">QBC37DRAFT_434620</name>
</gene>
<evidence type="ECO:0000256" key="10">
    <source>
        <dbReference type="ARBA" id="ARBA00022989"/>
    </source>
</evidence>
<dbReference type="InterPro" id="IPR052214">
    <property type="entry name" value="DAG_Lipase-Related"/>
</dbReference>
<reference evidence="16" key="2">
    <citation type="submission" date="2023-05" db="EMBL/GenBank/DDBJ databases">
        <authorList>
            <consortium name="Lawrence Berkeley National Laboratory"/>
            <person name="Steindorff A."/>
            <person name="Hensen N."/>
            <person name="Bonometti L."/>
            <person name="Westerberg I."/>
            <person name="Brannstrom I.O."/>
            <person name="Guillou S."/>
            <person name="Cros-Aarteil S."/>
            <person name="Calhoun S."/>
            <person name="Haridas S."/>
            <person name="Kuo A."/>
            <person name="Mondo S."/>
            <person name="Pangilinan J."/>
            <person name="Riley R."/>
            <person name="Labutti K."/>
            <person name="Andreopoulos B."/>
            <person name="Lipzen A."/>
            <person name="Chen C."/>
            <person name="Yanf M."/>
            <person name="Daum C."/>
            <person name="Ng V."/>
            <person name="Clum A."/>
            <person name="Ohm R."/>
            <person name="Martin F."/>
            <person name="Silar P."/>
            <person name="Natvig D."/>
            <person name="Lalanne C."/>
            <person name="Gautier V."/>
            <person name="Ament-Velasquez S.L."/>
            <person name="Kruys A."/>
            <person name="Hutchinson M.I."/>
            <person name="Powell A.J."/>
            <person name="Barry K."/>
            <person name="Miller A.N."/>
            <person name="Grigoriev I.V."/>
            <person name="Debuchy R."/>
            <person name="Gladieux P."/>
            <person name="Thoren M.H."/>
            <person name="Johannesson H."/>
        </authorList>
    </citation>
    <scope>NUCLEOTIDE SEQUENCE</scope>
    <source>
        <strain evidence="16">PSN293</strain>
    </source>
</reference>
<dbReference type="Pfam" id="PF01764">
    <property type="entry name" value="Lipase_3"/>
    <property type="match status" value="1"/>
</dbReference>
<proteinExistence type="predicted"/>
<dbReference type="GO" id="GO:0016042">
    <property type="term" value="P:lipid catabolic process"/>
    <property type="evidence" value="ECO:0007669"/>
    <property type="project" value="UniProtKB-KW"/>
</dbReference>
<comment type="catalytic activity">
    <reaction evidence="13">
        <text>a 1,2-diacyl-sn-glycerol + H2O = a 2-acylglycerol + a fatty acid + H(+)</text>
        <dbReference type="Rhea" id="RHEA:33275"/>
        <dbReference type="ChEBI" id="CHEBI:15377"/>
        <dbReference type="ChEBI" id="CHEBI:15378"/>
        <dbReference type="ChEBI" id="CHEBI:17389"/>
        <dbReference type="ChEBI" id="CHEBI:17815"/>
        <dbReference type="ChEBI" id="CHEBI:28868"/>
        <dbReference type="EC" id="3.1.1.116"/>
    </reaction>
    <physiologicalReaction direction="left-to-right" evidence="13">
        <dbReference type="Rhea" id="RHEA:33276"/>
    </physiologicalReaction>
</comment>
<keyword evidence="17" id="KW-1185">Reference proteome</keyword>
<protein>
    <recommendedName>
        <fullName evidence="14">sn-1-specific diacylglycerol lipase</fullName>
        <ecNumber evidence="14">3.1.1.116</ecNumber>
    </recommendedName>
</protein>
<dbReference type="GO" id="GO:0016298">
    <property type="term" value="F:lipase activity"/>
    <property type="evidence" value="ECO:0007669"/>
    <property type="project" value="TreeGrafter"/>
</dbReference>
<dbReference type="EMBL" id="MU858369">
    <property type="protein sequence ID" value="KAK4206666.1"/>
    <property type="molecule type" value="Genomic_DNA"/>
</dbReference>
<evidence type="ECO:0000259" key="15">
    <source>
        <dbReference type="Pfam" id="PF01764"/>
    </source>
</evidence>
<evidence type="ECO:0000256" key="2">
    <source>
        <dbReference type="ARBA" id="ARBA00004651"/>
    </source>
</evidence>
<keyword evidence="3" id="KW-1003">Cell membrane</keyword>
<accession>A0AAN6XU51</accession>
<comment type="subcellular location">
    <subcellularLocation>
        <location evidence="2">Cell membrane</location>
        <topology evidence="2">Multi-pass membrane protein</topology>
    </subcellularLocation>
</comment>
<keyword evidence="9" id="KW-0442">Lipid degradation</keyword>
<keyword evidence="4" id="KW-0597">Phosphoprotein</keyword>
<dbReference type="PANTHER" id="PTHR45792">
    <property type="entry name" value="DIACYLGLYCEROL LIPASE HOMOLOG-RELATED"/>
    <property type="match status" value="1"/>
</dbReference>
<evidence type="ECO:0000256" key="5">
    <source>
        <dbReference type="ARBA" id="ARBA00022692"/>
    </source>
</evidence>
<dbReference type="GO" id="GO:0005886">
    <property type="term" value="C:plasma membrane"/>
    <property type="evidence" value="ECO:0007669"/>
    <property type="project" value="UniProtKB-SubCell"/>
</dbReference>
<evidence type="ECO:0000256" key="13">
    <source>
        <dbReference type="ARBA" id="ARBA00024531"/>
    </source>
</evidence>
<evidence type="ECO:0000256" key="3">
    <source>
        <dbReference type="ARBA" id="ARBA00022475"/>
    </source>
</evidence>
<dbReference type="EC" id="3.1.1.116" evidence="14"/>
<keyword evidence="8" id="KW-0106">Calcium</keyword>
<evidence type="ECO:0000256" key="4">
    <source>
        <dbReference type="ARBA" id="ARBA00022553"/>
    </source>
</evidence>
<keyword evidence="5" id="KW-0812">Transmembrane</keyword>
<evidence type="ECO:0000256" key="8">
    <source>
        <dbReference type="ARBA" id="ARBA00022837"/>
    </source>
</evidence>
<evidence type="ECO:0000256" key="11">
    <source>
        <dbReference type="ARBA" id="ARBA00023098"/>
    </source>
</evidence>
<feature type="domain" description="Fungal lipase-type" evidence="15">
    <location>
        <begin position="175"/>
        <end position="318"/>
    </location>
</feature>
<reference evidence="16" key="1">
    <citation type="journal article" date="2023" name="Mol. Phylogenet. Evol.">
        <title>Genome-scale phylogeny and comparative genomics of the fungal order Sordariales.</title>
        <authorList>
            <person name="Hensen N."/>
            <person name="Bonometti L."/>
            <person name="Westerberg I."/>
            <person name="Brannstrom I.O."/>
            <person name="Guillou S."/>
            <person name="Cros-Aarteil S."/>
            <person name="Calhoun S."/>
            <person name="Haridas S."/>
            <person name="Kuo A."/>
            <person name="Mondo S."/>
            <person name="Pangilinan J."/>
            <person name="Riley R."/>
            <person name="LaButti K."/>
            <person name="Andreopoulos B."/>
            <person name="Lipzen A."/>
            <person name="Chen C."/>
            <person name="Yan M."/>
            <person name="Daum C."/>
            <person name="Ng V."/>
            <person name="Clum A."/>
            <person name="Steindorff A."/>
            <person name="Ohm R.A."/>
            <person name="Martin F."/>
            <person name="Silar P."/>
            <person name="Natvig D.O."/>
            <person name="Lalanne C."/>
            <person name="Gautier V."/>
            <person name="Ament-Velasquez S.L."/>
            <person name="Kruys A."/>
            <person name="Hutchinson M.I."/>
            <person name="Powell A.J."/>
            <person name="Barry K."/>
            <person name="Miller A.N."/>
            <person name="Grigoriev I.V."/>
            <person name="Debuchy R."/>
            <person name="Gladieux P."/>
            <person name="Hiltunen Thoren M."/>
            <person name="Johannesson H."/>
        </authorList>
    </citation>
    <scope>NUCLEOTIDE SEQUENCE</scope>
    <source>
        <strain evidence="16">PSN293</strain>
    </source>
</reference>
<dbReference type="AlphaFoldDB" id="A0AAN6XU51"/>
<dbReference type="GO" id="GO:0046872">
    <property type="term" value="F:metal ion binding"/>
    <property type="evidence" value="ECO:0007669"/>
    <property type="project" value="UniProtKB-KW"/>
</dbReference>
<evidence type="ECO:0000313" key="17">
    <source>
        <dbReference type="Proteomes" id="UP001301769"/>
    </source>
</evidence>
<name>A0AAN6XU51_9PEZI</name>
<evidence type="ECO:0000256" key="7">
    <source>
        <dbReference type="ARBA" id="ARBA00022801"/>
    </source>
</evidence>
<sequence length="462" mass="49503">MPWLPKAFKYGLLRASAQTAATTSASTPTSNVPSSEASFAASAAIAELTAGLDFVFDHFGNGDGPDGDQFQYHLERLAEEAERYPGSSLGRIVGKAGARAQWSGSLSPGTSEFLRVICQCAIMVYDQKQEVSGPKGFEIEPVLHRTPSSMGTVKAASMWKVPFTPIPGWSGKTLVVSVRGSATIADHMVNMNGKSKDIRSLFTVEGEDITAHAGFLHCAEALVPAITRDIIQQLNADGAINNIIFTGHSAGGAVASLVFLHFAFHKHLPSQLAQAQLSLITFGSAPTTSSSITSICKSRPNVDLVLSIVNEYDMVCRADAPYLRSLVNLYRLGHGLPPIAVSNDNRETSLPQQTDRKEAWPLPLPTYHLVGDIIVLQLRLMDTPSRHDDDAFSQASTVLSPVVDAIEVTPGEFSKLLFCDIGTHRRAAYLERVQMLVSQACGSTLSVGGSLSAFPEDSNTSS</sequence>
<dbReference type="CDD" id="cd00519">
    <property type="entry name" value="Lipase_3"/>
    <property type="match status" value="1"/>
</dbReference>
<dbReference type="Proteomes" id="UP001301769">
    <property type="component" value="Unassembled WGS sequence"/>
</dbReference>
<keyword evidence="11" id="KW-0443">Lipid metabolism</keyword>
<evidence type="ECO:0000256" key="9">
    <source>
        <dbReference type="ARBA" id="ARBA00022963"/>
    </source>
</evidence>
<keyword evidence="10" id="KW-1133">Transmembrane helix</keyword>
<dbReference type="SUPFAM" id="SSF53474">
    <property type="entry name" value="alpha/beta-Hydrolases"/>
    <property type="match status" value="1"/>
</dbReference>
<keyword evidence="6" id="KW-0479">Metal-binding</keyword>